<evidence type="ECO:0000256" key="7">
    <source>
        <dbReference type="SAM" id="MobiDB-lite"/>
    </source>
</evidence>
<comment type="subcellular location">
    <subcellularLocation>
        <location evidence="1">Nucleus</location>
    </subcellularLocation>
</comment>
<keyword evidence="3" id="KW-0863">Zinc-finger</keyword>
<dbReference type="Pfam" id="PF07967">
    <property type="entry name" value="zf-C3HC"/>
    <property type="match status" value="1"/>
</dbReference>
<dbReference type="PANTHER" id="PTHR15835">
    <property type="entry name" value="NUCLEAR-INTERACTING PARTNER OF ALK"/>
    <property type="match status" value="1"/>
</dbReference>
<keyword evidence="2" id="KW-0479">Metal-binding</keyword>
<feature type="region of interest" description="Disordered" evidence="7">
    <location>
        <begin position="290"/>
        <end position="380"/>
    </location>
</feature>
<feature type="compositionally biased region" description="Low complexity" evidence="7">
    <location>
        <begin position="328"/>
        <end position="337"/>
    </location>
</feature>
<reference evidence="10" key="1">
    <citation type="submission" date="2017-12" db="EMBL/GenBank/DDBJ databases">
        <title>High-resolution comparative analysis of great ape genomes.</title>
        <authorList>
            <person name="Pollen A."/>
            <person name="Hastie A."/>
            <person name="Hormozdiari F."/>
            <person name="Dougherty M."/>
            <person name="Liu R."/>
            <person name="Chaisson M."/>
            <person name="Hoppe E."/>
            <person name="Hill C."/>
            <person name="Pang A."/>
            <person name="Hillier L."/>
            <person name="Baker C."/>
            <person name="Armstrong J."/>
            <person name="Shendure J."/>
            <person name="Paten B."/>
            <person name="Wilson R."/>
            <person name="Chao H."/>
            <person name="Schneider V."/>
            <person name="Ventura M."/>
            <person name="Kronenberg Z."/>
            <person name="Murali S."/>
            <person name="Gordon D."/>
            <person name="Cantsilieris S."/>
            <person name="Munson K."/>
            <person name="Nelson B."/>
            <person name="Raja A."/>
            <person name="Underwood J."/>
            <person name="Diekhans M."/>
            <person name="Fiddes I."/>
            <person name="Haussler D."/>
            <person name="Eichler E."/>
        </authorList>
    </citation>
    <scope>NUCLEOTIDE SEQUENCE [LARGE SCALE GENOMIC DNA]</scope>
    <source>
        <strain evidence="10">Susie</strain>
    </source>
</reference>
<evidence type="ECO:0000259" key="9">
    <source>
        <dbReference type="Pfam" id="PF08600"/>
    </source>
</evidence>
<evidence type="ECO:0000256" key="6">
    <source>
        <dbReference type="ARBA" id="ARBA00044931"/>
    </source>
</evidence>
<evidence type="ECO:0000256" key="3">
    <source>
        <dbReference type="ARBA" id="ARBA00022771"/>
    </source>
</evidence>
<evidence type="ECO:0000259" key="8">
    <source>
        <dbReference type="Pfam" id="PF07967"/>
    </source>
</evidence>
<evidence type="ECO:0000256" key="1">
    <source>
        <dbReference type="ARBA" id="ARBA00004123"/>
    </source>
</evidence>
<dbReference type="Pfam" id="PF08600">
    <property type="entry name" value="NuBaID_C"/>
    <property type="match status" value="1"/>
</dbReference>
<organism evidence="10">
    <name type="scientific">Pongo abelii</name>
    <name type="common">Sumatran orangutan</name>
    <name type="synonym">Pongo pygmaeus abelii</name>
    <dbReference type="NCBI Taxonomy" id="9601"/>
    <lineage>
        <taxon>Eukaryota</taxon>
        <taxon>Metazoa</taxon>
        <taxon>Chordata</taxon>
        <taxon>Craniata</taxon>
        <taxon>Vertebrata</taxon>
        <taxon>Euteleostomi</taxon>
        <taxon>Mammalia</taxon>
        <taxon>Eutheria</taxon>
        <taxon>Euarchontoglires</taxon>
        <taxon>Primates</taxon>
        <taxon>Haplorrhini</taxon>
        <taxon>Catarrhini</taxon>
        <taxon>Hominidae</taxon>
        <taxon>Pongo</taxon>
    </lineage>
</organism>
<sequence length="459" mass="50546">MAAPCEGQAFAVGVEKNWGAVVRSPEGTPQKIRQLIDEGIAPEEGGVDAQDTSATSQSVNGSPQAEQPSLESTSKEAFFSRVETFSSLKWAGKPPELSPLVCAKYGWVTVECDMLKCSSCQAFLCASLQPAFDFDRYKQRCAELKKALCTAHEKFCFWPDSPSPDRFGMLPLEEPAILVSEFLDRFQSLCHLDLQLPSLRPEDLKTMCLTEDKISLLLHLLEDELDHRTDERKTTTKLGSDIQVHVTACILSVCGWACSSPIPGLEGRPERLPLVPESPRRMMTRSQDATFFPGSEQAEKSPGPIVSRTRSWDSSSPVDRPEPEAASPTTRTRPVTRSMGTGDPSGLEVPSSPLRKAKRARLCSSSSSDTSSRSFFDPTSQHRDWCPWVNVTLGKESRENGGTEPDASAPAEPGWKAVLTILLAHKQSSQPAETDSMSLSEKSRKVFRIFRQWESLCSC</sequence>
<evidence type="ECO:0000313" key="10">
    <source>
        <dbReference type="EMBL" id="PNJ40131.1"/>
    </source>
</evidence>
<comment type="caution">
    <text evidence="10">The sequence shown here is derived from an EMBL/GenBank/DDBJ whole genome shotgun (WGS) entry which is preliminary data.</text>
</comment>
<feature type="region of interest" description="Disordered" evidence="7">
    <location>
        <begin position="35"/>
        <end position="74"/>
    </location>
</feature>
<dbReference type="PANTHER" id="PTHR15835:SF6">
    <property type="entry name" value="ZINC FINGER C3HC-TYPE PROTEIN 1"/>
    <property type="match status" value="1"/>
</dbReference>
<feature type="compositionally biased region" description="Low complexity" evidence="7">
    <location>
        <begin position="364"/>
        <end position="379"/>
    </location>
</feature>
<dbReference type="AlphaFoldDB" id="A0A2J8U4D8"/>
<dbReference type="GO" id="GO:0008270">
    <property type="term" value="F:zinc ion binding"/>
    <property type="evidence" value="ECO:0007669"/>
    <property type="project" value="UniProtKB-KW"/>
</dbReference>
<dbReference type="InterPro" id="IPR012935">
    <property type="entry name" value="NuBaID_N"/>
</dbReference>
<dbReference type="EMBL" id="NDHI03003470">
    <property type="protein sequence ID" value="PNJ40131.1"/>
    <property type="molecule type" value="Genomic_DNA"/>
</dbReference>
<keyword evidence="4" id="KW-0862">Zinc</keyword>
<feature type="domain" description="C3HC-type" evidence="8">
    <location>
        <begin position="73"/>
        <end position="199"/>
    </location>
</feature>
<evidence type="ECO:0000256" key="5">
    <source>
        <dbReference type="ARBA" id="ARBA00023242"/>
    </source>
</evidence>
<protein>
    <submittedName>
        <fullName evidence="10">ZC3HC1 isoform 3</fullName>
    </submittedName>
</protein>
<feature type="domain" description="NuBaID C-terminal" evidence="9">
    <location>
        <begin position="368"/>
        <end position="427"/>
    </location>
</feature>
<evidence type="ECO:0000256" key="2">
    <source>
        <dbReference type="ARBA" id="ARBA00022723"/>
    </source>
</evidence>
<dbReference type="GO" id="GO:0005634">
    <property type="term" value="C:nucleus"/>
    <property type="evidence" value="ECO:0007669"/>
    <property type="project" value="UniProtKB-SubCell"/>
</dbReference>
<comment type="function">
    <text evidence="6">Required for proper positioning of a substantial amount of TPR at the nuclear basket (NB) through interaction with TPR.</text>
</comment>
<feature type="compositionally biased region" description="Polar residues" evidence="7">
    <location>
        <begin position="308"/>
        <end position="317"/>
    </location>
</feature>
<keyword evidence="5" id="KW-0539">Nucleus</keyword>
<gene>
    <name evidence="10" type="ORF">CR201_G0030351</name>
</gene>
<evidence type="ECO:0000256" key="4">
    <source>
        <dbReference type="ARBA" id="ARBA00022833"/>
    </source>
</evidence>
<dbReference type="InterPro" id="IPR013909">
    <property type="entry name" value="NuBaID_C"/>
</dbReference>
<feature type="compositionally biased region" description="Polar residues" evidence="7">
    <location>
        <begin position="50"/>
        <end position="72"/>
    </location>
</feature>
<name>A0A2J8U4D8_PONAB</name>
<accession>A0A2J8U4D8</accession>
<proteinExistence type="predicted"/>